<comment type="caution">
    <text evidence="1">The sequence shown here is derived from an EMBL/GenBank/DDBJ whole genome shotgun (WGS) entry which is preliminary data.</text>
</comment>
<gene>
    <name evidence="1" type="ORF">CCAP1982_LOCUS5704</name>
</gene>
<dbReference type="EMBL" id="CAJHJT010000012">
    <property type="protein sequence ID" value="CAD6997050.1"/>
    <property type="molecule type" value="Genomic_DNA"/>
</dbReference>
<feature type="non-terminal residue" evidence="1">
    <location>
        <position position="1"/>
    </location>
</feature>
<evidence type="ECO:0000313" key="1">
    <source>
        <dbReference type="EMBL" id="CAD6997050.1"/>
    </source>
</evidence>
<protein>
    <submittedName>
        <fullName evidence="1">(Mediterranean fruit fly) hypothetical protein</fullName>
    </submittedName>
</protein>
<name>A0A811UEJ7_CERCA</name>
<evidence type="ECO:0000313" key="2">
    <source>
        <dbReference type="Proteomes" id="UP000606786"/>
    </source>
</evidence>
<sequence length="127" mass="14787">LANSYTAIANFERYYLNGWSDGWQTNLLMSTARREHNDGNACILLSNNYRAIALATTLLLSINAKFHCVCGRIRIVEEQQTYSEDYTYSYPVHVPHVLASRRQPQTYLFQSFFFSQLKKNQTVYEIC</sequence>
<dbReference type="AlphaFoldDB" id="A0A811UEJ7"/>
<reference evidence="1" key="1">
    <citation type="submission" date="2020-11" db="EMBL/GenBank/DDBJ databases">
        <authorList>
            <person name="Whitehead M."/>
        </authorList>
    </citation>
    <scope>NUCLEOTIDE SEQUENCE</scope>
    <source>
        <strain evidence="1">EGII</strain>
    </source>
</reference>
<accession>A0A811UEJ7</accession>
<keyword evidence="2" id="KW-1185">Reference proteome</keyword>
<organism evidence="1 2">
    <name type="scientific">Ceratitis capitata</name>
    <name type="common">Mediterranean fruit fly</name>
    <name type="synonym">Tephritis capitata</name>
    <dbReference type="NCBI Taxonomy" id="7213"/>
    <lineage>
        <taxon>Eukaryota</taxon>
        <taxon>Metazoa</taxon>
        <taxon>Ecdysozoa</taxon>
        <taxon>Arthropoda</taxon>
        <taxon>Hexapoda</taxon>
        <taxon>Insecta</taxon>
        <taxon>Pterygota</taxon>
        <taxon>Neoptera</taxon>
        <taxon>Endopterygota</taxon>
        <taxon>Diptera</taxon>
        <taxon>Brachycera</taxon>
        <taxon>Muscomorpha</taxon>
        <taxon>Tephritoidea</taxon>
        <taxon>Tephritidae</taxon>
        <taxon>Ceratitis</taxon>
        <taxon>Ceratitis</taxon>
    </lineage>
</organism>
<proteinExistence type="predicted"/>
<dbReference type="Proteomes" id="UP000606786">
    <property type="component" value="Unassembled WGS sequence"/>
</dbReference>